<evidence type="ECO:0000256" key="1">
    <source>
        <dbReference type="SAM" id="MobiDB-lite"/>
    </source>
</evidence>
<gene>
    <name evidence="2" type="ORF">SLA_4834</name>
</gene>
<evidence type="ECO:0000313" key="3">
    <source>
        <dbReference type="Proteomes" id="UP000217676"/>
    </source>
</evidence>
<name>A0A169NX15_STRLU</name>
<keyword evidence="3" id="KW-1185">Reference proteome</keyword>
<protein>
    <submittedName>
        <fullName evidence="2">ABC transporter, ATP-binding protein</fullName>
    </submittedName>
</protein>
<dbReference type="AlphaFoldDB" id="A0A169NX15"/>
<dbReference type="Proteomes" id="UP000217676">
    <property type="component" value="Chromosome"/>
</dbReference>
<feature type="region of interest" description="Disordered" evidence="1">
    <location>
        <begin position="35"/>
        <end position="63"/>
    </location>
</feature>
<feature type="compositionally biased region" description="Gly residues" evidence="1">
    <location>
        <begin position="46"/>
        <end position="58"/>
    </location>
</feature>
<keyword evidence="2" id="KW-0067">ATP-binding</keyword>
<reference evidence="2 3" key="1">
    <citation type="journal article" date="2016" name="Genome Announc.">
        <title>Complete Genome Sequence of Thiostrepton-Producing Streptomyces laurentii ATCC 31255.</title>
        <authorList>
            <person name="Doi K."/>
            <person name="Fujino Y."/>
            <person name="Nagayoshi Y."/>
            <person name="Ohshima T."/>
            <person name="Ogata S."/>
        </authorList>
    </citation>
    <scope>NUCLEOTIDE SEQUENCE [LARGE SCALE GENOMIC DNA]</scope>
    <source>
        <strain evidence="2 3">ATCC 31255</strain>
    </source>
</reference>
<evidence type="ECO:0000313" key="2">
    <source>
        <dbReference type="EMBL" id="BAU85718.1"/>
    </source>
</evidence>
<keyword evidence="2" id="KW-0547">Nucleotide-binding</keyword>
<dbReference type="KEGG" id="slau:SLA_4834"/>
<feature type="compositionally biased region" description="Basic and acidic residues" evidence="1">
    <location>
        <begin position="129"/>
        <end position="140"/>
    </location>
</feature>
<dbReference type="EMBL" id="AP017424">
    <property type="protein sequence ID" value="BAU85718.1"/>
    <property type="molecule type" value="Genomic_DNA"/>
</dbReference>
<organism evidence="2 3">
    <name type="scientific">Streptomyces laurentii</name>
    <dbReference type="NCBI Taxonomy" id="39478"/>
    <lineage>
        <taxon>Bacteria</taxon>
        <taxon>Bacillati</taxon>
        <taxon>Actinomycetota</taxon>
        <taxon>Actinomycetes</taxon>
        <taxon>Kitasatosporales</taxon>
        <taxon>Streptomycetaceae</taxon>
        <taxon>Streptomyces</taxon>
    </lineage>
</organism>
<feature type="region of interest" description="Disordered" evidence="1">
    <location>
        <begin position="108"/>
        <end position="140"/>
    </location>
</feature>
<feature type="compositionally biased region" description="Basic and acidic residues" evidence="1">
    <location>
        <begin position="108"/>
        <end position="122"/>
    </location>
</feature>
<proteinExistence type="predicted"/>
<sequence length="140" mass="14595">MPGFIGPVTEPTEYAAYAEHAEYAPSAMRTRTVTRAETSTVARPGTGTGTGPGTGTGTWTGQRAGTRTWAQAWRVAGSAVRGTVDAGPGGAAESAEFHIQVLRFAEGRKGRPVKTGREEGIGHAKGGNARRDGRQRSCPL</sequence>
<dbReference type="GO" id="GO:0005524">
    <property type="term" value="F:ATP binding"/>
    <property type="evidence" value="ECO:0007669"/>
    <property type="project" value="UniProtKB-KW"/>
</dbReference>
<accession>A0A169NX15</accession>